<accession>I0K6H5</accession>
<dbReference type="HOGENOM" id="CLU_082049_4_1_10"/>
<evidence type="ECO:0000256" key="1">
    <source>
        <dbReference type="SAM" id="SignalP"/>
    </source>
</evidence>
<dbReference type="eggNOG" id="COG3637">
    <property type="taxonomic scope" value="Bacteria"/>
</dbReference>
<organism evidence="3 4">
    <name type="scientific">Fibrella aestuarina BUZ 2</name>
    <dbReference type="NCBI Taxonomy" id="1166018"/>
    <lineage>
        <taxon>Bacteria</taxon>
        <taxon>Pseudomonadati</taxon>
        <taxon>Bacteroidota</taxon>
        <taxon>Cytophagia</taxon>
        <taxon>Cytophagales</taxon>
        <taxon>Spirosomataceae</taxon>
        <taxon>Fibrella</taxon>
    </lineage>
</organism>
<evidence type="ECO:0000313" key="3">
    <source>
        <dbReference type="EMBL" id="CCG99728.1"/>
    </source>
</evidence>
<proteinExistence type="predicted"/>
<protein>
    <recommendedName>
        <fullName evidence="2">Outer membrane protein beta-barrel domain-containing protein</fullName>
    </recommendedName>
</protein>
<reference evidence="3 4" key="1">
    <citation type="journal article" date="2012" name="J. Bacteriol.">
        <title>Genome Sequence of Fibrella aestuarina BUZ 2T, a Filamentous Marine Bacterium.</title>
        <authorList>
            <person name="Filippini M."/>
            <person name="Qi W."/>
            <person name="Blom J."/>
            <person name="Goesmann A."/>
            <person name="Smits T.H."/>
            <person name="Bagheri H.C."/>
        </authorList>
    </citation>
    <scope>NUCLEOTIDE SEQUENCE [LARGE SCALE GENOMIC DNA]</scope>
    <source>
        <strain evidence="4">BUZ 2T</strain>
    </source>
</reference>
<dbReference type="STRING" id="1166018.FAES_1718"/>
<feature type="domain" description="Outer membrane protein beta-barrel" evidence="2">
    <location>
        <begin position="25"/>
        <end position="166"/>
    </location>
</feature>
<dbReference type="Proteomes" id="UP000011058">
    <property type="component" value="Chromosome"/>
</dbReference>
<sequence length="192" mass="20162">MKTILLSFVLLISMSTLTHAQISKRFGIVGGLHSASIRSTGLDSKFGFHIGGVAELAINDNVLIRPQLLYSTKGASVSAGGLTYSINLSYIEIPIHAVYKAEVGTGKLFGGLGPYIGILAGARDSDGDEVDGLKTVDAGLSLLGGYELTEQKISVNLFYNTGFTNIATNAPRTGSSNTNSTFGLSVAYFFGE</sequence>
<keyword evidence="1" id="KW-0732">Signal</keyword>
<dbReference type="KEGG" id="fae:FAES_1718"/>
<dbReference type="OrthoDB" id="1429208at2"/>
<name>I0K6H5_9BACT</name>
<dbReference type="Pfam" id="PF13568">
    <property type="entry name" value="OMP_b-brl_2"/>
    <property type="match status" value="1"/>
</dbReference>
<dbReference type="EMBL" id="HE796683">
    <property type="protein sequence ID" value="CCG99728.1"/>
    <property type="molecule type" value="Genomic_DNA"/>
</dbReference>
<dbReference type="RefSeq" id="WP_015330827.1">
    <property type="nucleotide sequence ID" value="NC_020054.1"/>
</dbReference>
<feature type="chain" id="PRO_5003631079" description="Outer membrane protein beta-barrel domain-containing protein" evidence="1">
    <location>
        <begin position="21"/>
        <end position="192"/>
    </location>
</feature>
<dbReference type="InterPro" id="IPR025665">
    <property type="entry name" value="Beta-barrel_OMP_2"/>
</dbReference>
<feature type="signal peptide" evidence="1">
    <location>
        <begin position="1"/>
        <end position="20"/>
    </location>
</feature>
<evidence type="ECO:0000259" key="2">
    <source>
        <dbReference type="Pfam" id="PF13568"/>
    </source>
</evidence>
<gene>
    <name evidence="3" type="ORF">FAES_1718</name>
</gene>
<dbReference type="AlphaFoldDB" id="I0K6H5"/>
<keyword evidence="4" id="KW-1185">Reference proteome</keyword>
<evidence type="ECO:0000313" key="4">
    <source>
        <dbReference type="Proteomes" id="UP000011058"/>
    </source>
</evidence>